<dbReference type="InterPro" id="IPR051321">
    <property type="entry name" value="PHA/PHB_synthase"/>
</dbReference>
<proteinExistence type="predicted"/>
<feature type="domain" description="PHB de-polymerase C-terminal" evidence="1">
    <location>
        <begin position="204"/>
        <end position="405"/>
    </location>
</feature>
<protein>
    <submittedName>
        <fullName evidence="2">Polyhydroxyalkanoate depolymerase</fullName>
    </submittedName>
</protein>
<organism evidence="2 3">
    <name type="scientific">Zavarzinia aquatilis</name>
    <dbReference type="NCBI Taxonomy" id="2211142"/>
    <lineage>
        <taxon>Bacteria</taxon>
        <taxon>Pseudomonadati</taxon>
        <taxon>Pseudomonadota</taxon>
        <taxon>Alphaproteobacteria</taxon>
        <taxon>Rhodospirillales</taxon>
        <taxon>Zavarziniaceae</taxon>
        <taxon>Zavarzinia</taxon>
    </lineage>
</organism>
<dbReference type="EMBL" id="QGLE01000006">
    <property type="protein sequence ID" value="PWR22651.1"/>
    <property type="molecule type" value="Genomic_DNA"/>
</dbReference>
<gene>
    <name evidence="2" type="ORF">DKG74_12345</name>
</gene>
<comment type="caution">
    <text evidence="2">The sequence shown here is derived from an EMBL/GenBank/DDBJ whole genome shotgun (WGS) entry which is preliminary data.</text>
</comment>
<evidence type="ECO:0000259" key="1">
    <source>
        <dbReference type="Pfam" id="PF06850"/>
    </source>
</evidence>
<dbReference type="OrthoDB" id="9774318at2"/>
<keyword evidence="3" id="KW-1185">Reference proteome</keyword>
<dbReference type="Pfam" id="PF06850">
    <property type="entry name" value="PHB_depo_C"/>
    <property type="match status" value="1"/>
</dbReference>
<name>A0A317E7N7_9PROT</name>
<dbReference type="InterPro" id="IPR029058">
    <property type="entry name" value="AB_hydrolase_fold"/>
</dbReference>
<evidence type="ECO:0000313" key="3">
    <source>
        <dbReference type="Proteomes" id="UP000245461"/>
    </source>
</evidence>
<dbReference type="PANTHER" id="PTHR36837:SF4">
    <property type="entry name" value="BLR0908 PROTEIN"/>
    <property type="match status" value="1"/>
</dbReference>
<dbReference type="NCBIfam" id="TIGR01849">
    <property type="entry name" value="PHB_depoly_PhaZ"/>
    <property type="match status" value="1"/>
</dbReference>
<evidence type="ECO:0000313" key="2">
    <source>
        <dbReference type="EMBL" id="PWR22651.1"/>
    </source>
</evidence>
<accession>A0A317E7N7</accession>
<reference evidence="2 3" key="1">
    <citation type="submission" date="2018-05" db="EMBL/GenBank/DDBJ databases">
        <title>Zavarzinia sp. HR-AS.</title>
        <authorList>
            <person name="Lee Y."/>
            <person name="Jeon C.O."/>
        </authorList>
    </citation>
    <scope>NUCLEOTIDE SEQUENCE [LARGE SCALE GENOMIC DNA]</scope>
    <source>
        <strain evidence="2 3">HR-AS</strain>
    </source>
</reference>
<sequence>MIYEIYQAQSDMLDPLRAAARGTATVLRNPMLSGLSAFYPYRAFTAAFDVFGHTRLTHDRPPFDIKSVTVGNREVPVTEVKEFSTPFGTLLHFKKDVGVVQPPVLVVAPLSGHFATLLRGTVVTLLQDHDVYITDWHNARDIPVSAGRFGFDEYVEHVVTFLEKIGTPGHLVAVCQPCVHALVAVCVMAMNGNPMQPRSMTLMAGPIDCRVNPTVVNKLATDNPIEWFEKNLIATVPRRLKGGGRKVYPGFTQLSAFMSMNADRHVKSHRELYNNLAKGEWDKAEQTRTFYDEYFAVLDLTAEFYLETVNRVFQEYELPLGKMYWKGQKVDPTAVRKTALFTVEGERDDICSVGQTVAAQDLCSKIRPYQKSHHLQPGVGHYGVFNGKKWEGQIYPRVKNMILAND</sequence>
<dbReference type="RefSeq" id="WP_109906169.1">
    <property type="nucleotide sequence ID" value="NZ_QGLE01000006.1"/>
</dbReference>
<dbReference type="SUPFAM" id="SSF53474">
    <property type="entry name" value="alpha/beta-Hydrolases"/>
    <property type="match status" value="1"/>
</dbReference>
<dbReference type="AlphaFoldDB" id="A0A317E7N7"/>
<dbReference type="InterPro" id="IPR010915">
    <property type="entry name" value="PHB_depoly_PhaZ"/>
</dbReference>
<dbReference type="Proteomes" id="UP000245461">
    <property type="component" value="Unassembled WGS sequence"/>
</dbReference>
<dbReference type="PIRSF" id="PIRSF020818">
    <property type="entry name" value="PHB_depoly_PhaZ"/>
    <property type="match status" value="1"/>
</dbReference>
<dbReference type="PANTHER" id="PTHR36837">
    <property type="entry name" value="POLY(3-HYDROXYALKANOATE) POLYMERASE SUBUNIT PHAC"/>
    <property type="match status" value="1"/>
</dbReference>
<dbReference type="InterPro" id="IPR009656">
    <property type="entry name" value="PHB_depo_C"/>
</dbReference>